<keyword evidence="1" id="KW-1133">Transmembrane helix</keyword>
<organism evidence="2 3">
    <name type="scientific">Paragemmobacter aquarius</name>
    <dbReference type="NCBI Taxonomy" id="2169400"/>
    <lineage>
        <taxon>Bacteria</taxon>
        <taxon>Pseudomonadati</taxon>
        <taxon>Pseudomonadota</taxon>
        <taxon>Alphaproteobacteria</taxon>
        <taxon>Rhodobacterales</taxon>
        <taxon>Paracoccaceae</taxon>
        <taxon>Paragemmobacter</taxon>
    </lineage>
</organism>
<keyword evidence="3" id="KW-1185">Reference proteome</keyword>
<proteinExistence type="predicted"/>
<gene>
    <name evidence="2" type="ORF">HYN69_02615</name>
</gene>
<keyword evidence="1" id="KW-0472">Membrane</keyword>
<feature type="transmembrane region" description="Helical" evidence="1">
    <location>
        <begin position="59"/>
        <end position="78"/>
    </location>
</feature>
<protein>
    <submittedName>
        <fullName evidence="2">Uncharacterized protein</fullName>
    </submittedName>
</protein>
<evidence type="ECO:0000313" key="3">
    <source>
        <dbReference type="Proteomes" id="UP000244496"/>
    </source>
</evidence>
<evidence type="ECO:0000313" key="2">
    <source>
        <dbReference type="EMBL" id="AWB47547.1"/>
    </source>
</evidence>
<sequence length="147" mass="15623">MTTITRDPILGGEAPLQPGETLLREFSPDPAAYWRGHGILALVGGLIAGLALTAMGNPYAWTGPVAAVPAIALRALYLRSEAMAQRWRLTDLRLLGPALRSIPLADIAAARPFLGDVQIITHSGDKHLMKYMADASRVAATLSGNRA</sequence>
<dbReference type="KEGG" id="geh:HYN69_02615"/>
<feature type="transmembrane region" description="Helical" evidence="1">
    <location>
        <begin position="32"/>
        <end position="53"/>
    </location>
</feature>
<dbReference type="Proteomes" id="UP000244496">
    <property type="component" value="Chromosome"/>
</dbReference>
<name>A0A2S0UI83_9RHOB</name>
<accession>A0A2S0UI83</accession>
<keyword evidence="1" id="KW-0812">Transmembrane</keyword>
<dbReference type="AlphaFoldDB" id="A0A2S0UI83"/>
<dbReference type="EMBL" id="CP028918">
    <property type="protein sequence ID" value="AWB47547.1"/>
    <property type="molecule type" value="Genomic_DNA"/>
</dbReference>
<dbReference type="OrthoDB" id="7861868at2"/>
<reference evidence="2 3" key="1">
    <citation type="submission" date="2018-04" db="EMBL/GenBank/DDBJ databases">
        <title>Genome sequencing of Gemmobacter.</title>
        <authorList>
            <person name="Yi H."/>
            <person name="Baek M.-G."/>
        </authorList>
    </citation>
    <scope>NUCLEOTIDE SEQUENCE [LARGE SCALE GENOMIC DNA]</scope>
    <source>
        <strain evidence="2 3">HYN0069</strain>
    </source>
</reference>
<dbReference type="RefSeq" id="WP_108434374.1">
    <property type="nucleotide sequence ID" value="NZ_CP028918.1"/>
</dbReference>
<evidence type="ECO:0000256" key="1">
    <source>
        <dbReference type="SAM" id="Phobius"/>
    </source>
</evidence>